<dbReference type="InterPro" id="IPR041098">
    <property type="entry name" value="Rv2175c_C"/>
</dbReference>
<feature type="domain" description="Rv2175c C-terminal" evidence="1">
    <location>
        <begin position="85"/>
        <end position="139"/>
    </location>
</feature>
<evidence type="ECO:0000313" key="4">
    <source>
        <dbReference type="Proteomes" id="UP001501822"/>
    </source>
</evidence>
<evidence type="ECO:0000313" key="3">
    <source>
        <dbReference type="EMBL" id="GAA0324744.1"/>
    </source>
</evidence>
<accession>A0ABN0W4A5</accession>
<organism evidence="3 4">
    <name type="scientific">Actinoallomurus spadix</name>
    <dbReference type="NCBI Taxonomy" id="79912"/>
    <lineage>
        <taxon>Bacteria</taxon>
        <taxon>Bacillati</taxon>
        <taxon>Actinomycetota</taxon>
        <taxon>Actinomycetes</taxon>
        <taxon>Streptosporangiales</taxon>
        <taxon>Thermomonosporaceae</taxon>
        <taxon>Actinoallomurus</taxon>
    </lineage>
</organism>
<dbReference type="InterPro" id="IPR048576">
    <property type="entry name" value="Rv2175c_wHTH"/>
</dbReference>
<dbReference type="Proteomes" id="UP001501822">
    <property type="component" value="Unassembled WGS sequence"/>
</dbReference>
<evidence type="ECO:0008006" key="5">
    <source>
        <dbReference type="Google" id="ProtNLM"/>
    </source>
</evidence>
<dbReference type="Pfam" id="PF21531">
    <property type="entry name" value="Rv2175c_wHTH"/>
    <property type="match status" value="1"/>
</dbReference>
<proteinExistence type="predicted"/>
<feature type="domain" description="DNA-binding protein Rv2175c wHTH" evidence="2">
    <location>
        <begin position="25"/>
        <end position="78"/>
    </location>
</feature>
<dbReference type="EMBL" id="BAAABM010000007">
    <property type="protein sequence ID" value="GAA0324744.1"/>
    <property type="molecule type" value="Genomic_DNA"/>
</dbReference>
<keyword evidence="4" id="KW-1185">Reference proteome</keyword>
<evidence type="ECO:0000259" key="2">
    <source>
        <dbReference type="Pfam" id="PF21531"/>
    </source>
</evidence>
<reference evidence="3 4" key="1">
    <citation type="journal article" date="2019" name="Int. J. Syst. Evol. Microbiol.">
        <title>The Global Catalogue of Microorganisms (GCM) 10K type strain sequencing project: providing services to taxonomists for standard genome sequencing and annotation.</title>
        <authorList>
            <consortium name="The Broad Institute Genomics Platform"/>
            <consortium name="The Broad Institute Genome Sequencing Center for Infectious Disease"/>
            <person name="Wu L."/>
            <person name="Ma J."/>
        </authorList>
    </citation>
    <scope>NUCLEOTIDE SEQUENCE [LARGE SCALE GENOMIC DNA]</scope>
    <source>
        <strain evidence="3 4">JCM 3146</strain>
    </source>
</reference>
<protein>
    <recommendedName>
        <fullName evidence="5">Rv2175c C-terminal domain-containing protein</fullName>
    </recommendedName>
</protein>
<comment type="caution">
    <text evidence="3">The sequence shown here is derived from an EMBL/GenBank/DDBJ whole genome shotgun (WGS) entry which is preliminary data.</text>
</comment>
<name>A0ABN0W4A5_9ACTN</name>
<sequence length="140" mass="15209">MSKVSEDAEGGRQGSVTHTVAEIEIDRQTDALVGEWLTLREVADRLGLDLKRVKQLLRDHKLLGVQRAEGVCVPAAFISGDQPLKGLQSTLTVLADSGFGAAEALRWLFTADESLPGTPIEALTQHRVKEINRRAQALAL</sequence>
<dbReference type="Pfam" id="PF18367">
    <property type="entry name" value="Rv2175c_C"/>
    <property type="match status" value="1"/>
</dbReference>
<evidence type="ECO:0000259" key="1">
    <source>
        <dbReference type="Pfam" id="PF18367"/>
    </source>
</evidence>
<gene>
    <name evidence="3" type="ORF">GCM10010151_13310</name>
</gene>